<dbReference type="Proteomes" id="UP000814033">
    <property type="component" value="Unassembled WGS sequence"/>
</dbReference>
<keyword evidence="2" id="KW-1185">Reference proteome</keyword>
<evidence type="ECO:0000313" key="1">
    <source>
        <dbReference type="EMBL" id="KAI0041886.1"/>
    </source>
</evidence>
<comment type="caution">
    <text evidence="1">The sequence shown here is derived from an EMBL/GenBank/DDBJ whole genome shotgun (WGS) entry which is preliminary data.</text>
</comment>
<dbReference type="EMBL" id="MU276096">
    <property type="protein sequence ID" value="KAI0041886.1"/>
    <property type="molecule type" value="Genomic_DNA"/>
</dbReference>
<protein>
    <submittedName>
        <fullName evidence="1">Uncharacterized protein</fullName>
    </submittedName>
</protein>
<reference evidence="1" key="1">
    <citation type="submission" date="2021-02" db="EMBL/GenBank/DDBJ databases">
        <authorList>
            <consortium name="DOE Joint Genome Institute"/>
            <person name="Ahrendt S."/>
            <person name="Looney B.P."/>
            <person name="Miyauchi S."/>
            <person name="Morin E."/>
            <person name="Drula E."/>
            <person name="Courty P.E."/>
            <person name="Chicoki N."/>
            <person name="Fauchery L."/>
            <person name="Kohler A."/>
            <person name="Kuo A."/>
            <person name="Labutti K."/>
            <person name="Pangilinan J."/>
            <person name="Lipzen A."/>
            <person name="Riley R."/>
            <person name="Andreopoulos W."/>
            <person name="He G."/>
            <person name="Johnson J."/>
            <person name="Barry K.W."/>
            <person name="Grigoriev I.V."/>
            <person name="Nagy L."/>
            <person name="Hibbett D."/>
            <person name="Henrissat B."/>
            <person name="Matheny P.B."/>
            <person name="Labbe J."/>
            <person name="Martin F."/>
        </authorList>
    </citation>
    <scope>NUCLEOTIDE SEQUENCE</scope>
    <source>
        <strain evidence="1">FP105234-sp</strain>
    </source>
</reference>
<evidence type="ECO:0000313" key="2">
    <source>
        <dbReference type="Proteomes" id="UP000814033"/>
    </source>
</evidence>
<gene>
    <name evidence="1" type="ORF">FA95DRAFT_1548213</name>
</gene>
<accession>A0ACB8RDY4</accession>
<proteinExistence type="predicted"/>
<organism evidence="1 2">
    <name type="scientific">Auriscalpium vulgare</name>
    <dbReference type="NCBI Taxonomy" id="40419"/>
    <lineage>
        <taxon>Eukaryota</taxon>
        <taxon>Fungi</taxon>
        <taxon>Dikarya</taxon>
        <taxon>Basidiomycota</taxon>
        <taxon>Agaricomycotina</taxon>
        <taxon>Agaricomycetes</taxon>
        <taxon>Russulales</taxon>
        <taxon>Auriscalpiaceae</taxon>
        <taxon>Auriscalpium</taxon>
    </lineage>
</organism>
<sequence length="328" mass="35791">MSSPGSNGVKTISKIKTGPFAGRRVGGGTRRYVYGNRYYGCGYPGRPAYCTVVGRDLSFYYPPVVWIDPSGTYSGRYPYNGQEYPTNSTRLGGQLMTLQLQSNQTYSPPTVLHVLADNATLISLNKSITSKCKQYLGPRTMILQYNGTGGPFPEQVAQYYRGSSVALTVDGYNNTAALIYVNNMTQAPALLPPTIDLTLLNCVNSTIGANVPLVAMEPPWYKTVIGIIGLLGLIFFAIILGIAFVYMFCSCQRSMPKRVKRSLARDDSTELSVAEHPESTLPRTTSPVDPPAYFEPETEGLLKAHSGPMSTDAGDAPWKQMEGYSPRT</sequence>
<name>A0ACB8RDY4_9AGAM</name>
<reference evidence="1" key="2">
    <citation type="journal article" date="2022" name="New Phytol.">
        <title>Evolutionary transition to the ectomycorrhizal habit in the genomes of a hyperdiverse lineage of mushroom-forming fungi.</title>
        <authorList>
            <person name="Looney B."/>
            <person name="Miyauchi S."/>
            <person name="Morin E."/>
            <person name="Drula E."/>
            <person name="Courty P.E."/>
            <person name="Kohler A."/>
            <person name="Kuo A."/>
            <person name="LaButti K."/>
            <person name="Pangilinan J."/>
            <person name="Lipzen A."/>
            <person name="Riley R."/>
            <person name="Andreopoulos W."/>
            <person name="He G."/>
            <person name="Johnson J."/>
            <person name="Nolan M."/>
            <person name="Tritt A."/>
            <person name="Barry K.W."/>
            <person name="Grigoriev I.V."/>
            <person name="Nagy L.G."/>
            <person name="Hibbett D."/>
            <person name="Henrissat B."/>
            <person name="Matheny P.B."/>
            <person name="Labbe J."/>
            <person name="Martin F.M."/>
        </authorList>
    </citation>
    <scope>NUCLEOTIDE SEQUENCE</scope>
    <source>
        <strain evidence="1">FP105234-sp</strain>
    </source>
</reference>